<sequence length="65" mass="7221">MRELHTPAEVETLPRRSVIRDAHGTVAENAGGPEPWLPTGYTEGLEAVDLAYPVLVLWEPTRRQA</sequence>
<proteinExistence type="predicted"/>
<dbReference type="RefSeq" id="WP_353707590.1">
    <property type="nucleotide sequence ID" value="NZ_CP159290.1"/>
</dbReference>
<organism evidence="1">
    <name type="scientific">Cellulosimicrobium sp. ES-005</name>
    <dbReference type="NCBI Taxonomy" id="3163031"/>
    <lineage>
        <taxon>Bacteria</taxon>
        <taxon>Bacillati</taxon>
        <taxon>Actinomycetota</taxon>
        <taxon>Actinomycetes</taxon>
        <taxon>Micrococcales</taxon>
        <taxon>Promicromonosporaceae</taxon>
        <taxon>Cellulosimicrobium</taxon>
    </lineage>
</organism>
<dbReference type="AlphaFoldDB" id="A0AAU8FXE2"/>
<name>A0AAU8FXE2_9MICO</name>
<protein>
    <submittedName>
        <fullName evidence="1">Uncharacterized protein</fullName>
    </submittedName>
</protein>
<gene>
    <name evidence="1" type="ORF">ABRQ22_17165</name>
</gene>
<dbReference type="EMBL" id="CP159290">
    <property type="protein sequence ID" value="XCH29292.1"/>
    <property type="molecule type" value="Genomic_DNA"/>
</dbReference>
<accession>A0AAU8FXE2</accession>
<evidence type="ECO:0000313" key="1">
    <source>
        <dbReference type="EMBL" id="XCH29292.1"/>
    </source>
</evidence>
<reference evidence="1" key="1">
    <citation type="submission" date="2024-06" db="EMBL/GenBank/DDBJ databases">
        <title>Complete genome sequence of the cellulolytic actinobacterium, Cellulosimicrobium ES-005.</title>
        <authorList>
            <person name="Matthews C.T."/>
            <person name="Underwood K.D."/>
            <person name="Ghanchi K.M."/>
            <person name="Fields S.D."/>
            <person name="Gardner S.G."/>
        </authorList>
    </citation>
    <scope>NUCLEOTIDE SEQUENCE</scope>
    <source>
        <strain evidence="1">ES-005</strain>
    </source>
</reference>